<dbReference type="InterPro" id="IPR036721">
    <property type="entry name" value="RCK_C_sf"/>
</dbReference>
<dbReference type="SUPFAM" id="SSF116726">
    <property type="entry name" value="TrkA C-terminal domain-like"/>
    <property type="match status" value="1"/>
</dbReference>
<dbReference type="PROSITE" id="PS51202">
    <property type="entry name" value="RCK_C"/>
    <property type="match status" value="1"/>
</dbReference>
<dbReference type="InterPro" id="IPR003148">
    <property type="entry name" value="RCK_N"/>
</dbReference>
<dbReference type="GO" id="GO:0008324">
    <property type="term" value="F:monoatomic cation transmembrane transporter activity"/>
    <property type="evidence" value="ECO:0007669"/>
    <property type="project" value="InterPro"/>
</dbReference>
<dbReference type="Proteomes" id="UP000231638">
    <property type="component" value="Unassembled WGS sequence"/>
</dbReference>
<dbReference type="SUPFAM" id="SSF51735">
    <property type="entry name" value="NAD(P)-binding Rossmann-fold domains"/>
    <property type="match status" value="1"/>
</dbReference>
<dbReference type="EMBL" id="DLUG01000132">
    <property type="protein sequence ID" value="DAB36440.1"/>
    <property type="molecule type" value="Genomic_DNA"/>
</dbReference>
<dbReference type="PANTHER" id="PTHR43833:SF9">
    <property type="entry name" value="POTASSIUM CHANNEL PROTEIN YUGO-RELATED"/>
    <property type="match status" value="1"/>
</dbReference>
<proteinExistence type="predicted"/>
<dbReference type="Gene3D" id="3.30.70.1450">
    <property type="entry name" value="Regulator of K+ conductance, C-terminal domain"/>
    <property type="match status" value="1"/>
</dbReference>
<comment type="caution">
    <text evidence="2">The sequence shown here is derived from an EMBL/GenBank/DDBJ whole genome shotgun (WGS) entry which is preliminary data.</text>
</comment>
<name>A0A2D3WBI3_9BACT</name>
<evidence type="ECO:0000259" key="1">
    <source>
        <dbReference type="PROSITE" id="PS51202"/>
    </source>
</evidence>
<dbReference type="InterPro" id="IPR036291">
    <property type="entry name" value="NAD(P)-bd_dom_sf"/>
</dbReference>
<evidence type="ECO:0000313" key="3">
    <source>
        <dbReference type="Proteomes" id="UP000231638"/>
    </source>
</evidence>
<protein>
    <submittedName>
        <fullName evidence="2">TrkA family potassium uptake protein</fullName>
    </submittedName>
</protein>
<organism evidence="2 3">
    <name type="scientific">Sulfurospirillum cavolei</name>
    <dbReference type="NCBI Taxonomy" id="366522"/>
    <lineage>
        <taxon>Bacteria</taxon>
        <taxon>Pseudomonadati</taxon>
        <taxon>Campylobacterota</taxon>
        <taxon>Epsilonproteobacteria</taxon>
        <taxon>Campylobacterales</taxon>
        <taxon>Sulfurospirillaceae</taxon>
        <taxon>Sulfurospirillum</taxon>
    </lineage>
</organism>
<feature type="domain" description="RCK C-terminal" evidence="1">
    <location>
        <begin position="143"/>
        <end position="231"/>
    </location>
</feature>
<dbReference type="InterPro" id="IPR006037">
    <property type="entry name" value="RCK_C"/>
</dbReference>
<dbReference type="Pfam" id="PF02254">
    <property type="entry name" value="TrkA_N"/>
    <property type="match status" value="1"/>
</dbReference>
<dbReference type="Gene3D" id="3.40.50.720">
    <property type="entry name" value="NAD(P)-binding Rossmann-like Domain"/>
    <property type="match status" value="1"/>
</dbReference>
<dbReference type="STRING" id="366522.GCA_001548055_00729"/>
<dbReference type="PANTHER" id="PTHR43833">
    <property type="entry name" value="POTASSIUM CHANNEL PROTEIN 2-RELATED-RELATED"/>
    <property type="match status" value="1"/>
</dbReference>
<sequence length="232" mass="25840">MNDALILLFGFSRTALEIATKLKKQGYAFRLVDYDPAALVKAQKEGFDLIVCDYGDDDALESLGIAQNVGFVFCLFDDDVHNVFLTLSVRAIDPNVPIIATTHTKDAVHKLEIAGATTILDPYQITGKKIYKLITQPEVMQIVETTIFGEEDVNMAQLTVTETSPLNGTLLSQYSAWKAYNMLLLGLHDKELTKEFIFITEGHTHKLDAGDVLVVIGSMSEIRRFKTDFCLE</sequence>
<gene>
    <name evidence="2" type="ORF">CFH80_04860</name>
</gene>
<dbReference type="InterPro" id="IPR050721">
    <property type="entry name" value="Trk_Ktr_HKT_K-transport"/>
</dbReference>
<dbReference type="AlphaFoldDB" id="A0A2D3WBI3"/>
<reference evidence="2 3" key="1">
    <citation type="journal article" date="2017" name="Front. Microbiol.">
        <title>Comparative Genomic Analysis of the Class Epsilonproteobacteria and Proposed Reclassification to Epsilonbacteraeota (phyl. nov.).</title>
        <authorList>
            <person name="Waite D.W."/>
            <person name="Vanwonterghem I."/>
            <person name="Rinke C."/>
            <person name="Parks D.H."/>
            <person name="Zhang Y."/>
            <person name="Takai K."/>
            <person name="Sievert S.M."/>
            <person name="Simon J."/>
            <person name="Campbell B.J."/>
            <person name="Hanson T.E."/>
            <person name="Woyke T."/>
            <person name="Klotz M.G."/>
            <person name="Hugenholtz P."/>
        </authorList>
    </citation>
    <scope>NUCLEOTIDE SEQUENCE [LARGE SCALE GENOMIC DNA]</scope>
    <source>
        <strain evidence="2">UBA11420</strain>
    </source>
</reference>
<evidence type="ECO:0000313" key="2">
    <source>
        <dbReference type="EMBL" id="DAB36440.1"/>
    </source>
</evidence>
<dbReference type="GO" id="GO:0006813">
    <property type="term" value="P:potassium ion transport"/>
    <property type="evidence" value="ECO:0007669"/>
    <property type="project" value="InterPro"/>
</dbReference>
<accession>A0A2D3WBI3</accession>